<protein>
    <submittedName>
        <fullName evidence="4">SWPV2-ORF152</fullName>
    </submittedName>
</protein>
<dbReference type="GO" id="GO:0005615">
    <property type="term" value="C:extracellular space"/>
    <property type="evidence" value="ECO:0007669"/>
    <property type="project" value="TreeGrafter"/>
</dbReference>
<proteinExistence type="predicted"/>
<dbReference type="CDD" id="cd08698">
    <property type="entry name" value="TGF_beta_SF"/>
    <property type="match status" value="1"/>
</dbReference>
<keyword evidence="2" id="KW-0964">Secreted</keyword>
<dbReference type="PANTHER" id="PTHR11848">
    <property type="entry name" value="TGF-BETA FAMILY"/>
    <property type="match status" value="1"/>
</dbReference>
<evidence type="ECO:0000256" key="1">
    <source>
        <dbReference type="ARBA" id="ARBA00004613"/>
    </source>
</evidence>
<dbReference type="InterPro" id="IPR001839">
    <property type="entry name" value="TGF-b_C"/>
</dbReference>
<reference evidence="4" key="1">
    <citation type="journal article" date="2017" name="BMC Genomics">
        <title>Genomic characterization of two novel pathogenic avipoxviruses isolated from pacific shearwaters (Ardenna spp.).</title>
        <authorList>
            <person name="Sarker S."/>
            <person name="Das S."/>
            <person name="Lavers J.L."/>
            <person name="Hutton I."/>
            <person name="Helbig K."/>
            <person name="Imbery J."/>
            <person name="Upton C."/>
            <person name="Raidal S.R."/>
        </authorList>
    </citation>
    <scope>NUCLEOTIDE SEQUENCE [LARGE SCALE GENOMIC DNA]</scope>
    <source>
        <strain evidence="4">SWPV-2</strain>
    </source>
</reference>
<dbReference type="Proteomes" id="UP000319767">
    <property type="component" value="Segment"/>
</dbReference>
<dbReference type="Pfam" id="PF00019">
    <property type="entry name" value="TGF_beta"/>
    <property type="match status" value="1"/>
</dbReference>
<dbReference type="SMART" id="SM00204">
    <property type="entry name" value="TGFB"/>
    <property type="match status" value="1"/>
</dbReference>
<dbReference type="GO" id="GO:0008083">
    <property type="term" value="F:growth factor activity"/>
    <property type="evidence" value="ECO:0007669"/>
    <property type="project" value="InterPro"/>
</dbReference>
<dbReference type="Gene3D" id="2.10.90.10">
    <property type="entry name" value="Cystine-knot cytokines"/>
    <property type="match status" value="1"/>
</dbReference>
<dbReference type="PROSITE" id="PS51362">
    <property type="entry name" value="TGF_BETA_2"/>
    <property type="match status" value="1"/>
</dbReference>
<feature type="domain" description="TGF-beta family profile" evidence="3">
    <location>
        <begin position="239"/>
        <end position="358"/>
    </location>
</feature>
<dbReference type="EMBL" id="KX857215">
    <property type="protein sequence ID" value="ARE67386.1"/>
    <property type="molecule type" value="Genomic_DNA"/>
</dbReference>
<name>A0A1V0QGC9_CNPV</name>
<organism evidence="4">
    <name type="scientific">Shearwaterpox virus</name>
    <dbReference type="NCBI Taxonomy" id="1974596"/>
    <lineage>
        <taxon>Viruses</taxon>
        <taxon>Varidnaviria</taxon>
        <taxon>Bamfordvirae</taxon>
        <taxon>Nucleocytoviricota</taxon>
        <taxon>Pokkesviricetes</taxon>
        <taxon>Chitovirales</taxon>
        <taxon>Poxviridae</taxon>
        <taxon>Chordopoxvirinae</taxon>
        <taxon>Avipoxvirus</taxon>
        <taxon>Avipoxvirus canarypox</taxon>
        <taxon>Canarypox virus</taxon>
    </lineage>
</organism>
<dbReference type="InterPro" id="IPR029034">
    <property type="entry name" value="Cystine-knot_cytokine"/>
</dbReference>
<dbReference type="GO" id="GO:0005125">
    <property type="term" value="F:cytokine activity"/>
    <property type="evidence" value="ECO:0007669"/>
    <property type="project" value="TreeGrafter"/>
</dbReference>
<dbReference type="SUPFAM" id="SSF57501">
    <property type="entry name" value="Cystine-knot cytokines"/>
    <property type="match status" value="1"/>
</dbReference>
<gene>
    <name evidence="4" type="primary">SWPV2-152</name>
</gene>
<comment type="subcellular location">
    <subcellularLocation>
        <location evidence="1">Secreted</location>
    </subcellularLocation>
</comment>
<accession>A0A1V0QGC9</accession>
<evidence type="ECO:0000313" key="4">
    <source>
        <dbReference type="EMBL" id="ARE67386.1"/>
    </source>
</evidence>
<evidence type="ECO:0000259" key="3">
    <source>
        <dbReference type="PROSITE" id="PS51362"/>
    </source>
</evidence>
<dbReference type="InterPro" id="IPR015615">
    <property type="entry name" value="TGF-beta-rel"/>
</dbReference>
<evidence type="ECO:0000256" key="2">
    <source>
        <dbReference type="ARBA" id="ARBA00022525"/>
    </source>
</evidence>
<sequence>MKLFYAILFSYFVYTHEYNSLSDILLEQLNLTIEDVTNHLNDKIIVSPHGYEKSPTITVSGQINGGVVTFPDAYEYLETYDVVASSMCIYYHSLGGERVTISITQYNDGIYLLSVNETIIPKDTWTCIKIPERMIENLYSFDNHHLSVGFKVRPSIYVDTSKEPLLELYLKSDQFNTISYSINNKCDELCDYKLEDVNVDLLTMLGIHEGRHYSFQGKHNRRYKRQFFYSVSSDWLNRNHNRNHNHNPNPITAPESSISYYDICSLRYQYITFEDMGCNWVLSPKGIMFSYCTGTCVVSSFDKSSVIYGKMLLNSIHKTKLHVCCKPIRRQSVKITYMHGKNIKQSEIKNFMPSECGC</sequence>